<keyword evidence="3 8" id="KW-0489">Methyltransferase</keyword>
<keyword evidence="11" id="KW-1185">Reference proteome</keyword>
<dbReference type="PANTHER" id="PTHR45790:SF3">
    <property type="entry name" value="S-ADENOSYL-L-METHIONINE-DEPENDENT UROPORPHYRINOGEN III METHYLTRANSFERASE, CHLOROPLASTIC"/>
    <property type="match status" value="1"/>
</dbReference>
<dbReference type="InterPro" id="IPR014776">
    <property type="entry name" value="4pyrrole_Mease_sub2"/>
</dbReference>
<dbReference type="PANTHER" id="PTHR45790">
    <property type="entry name" value="SIROHEME SYNTHASE-RELATED"/>
    <property type="match status" value="1"/>
</dbReference>
<keyword evidence="6" id="KW-0627">Porphyrin biosynthesis</keyword>
<protein>
    <recommendedName>
        <fullName evidence="2">uroporphyrinogen-III C-methyltransferase</fullName>
        <ecNumber evidence="2">2.1.1.107</ecNumber>
    </recommendedName>
</protein>
<dbReference type="GO" id="GO:0004851">
    <property type="term" value="F:uroporphyrin-III C-methyltransferase activity"/>
    <property type="evidence" value="ECO:0007669"/>
    <property type="project" value="UniProtKB-EC"/>
</dbReference>
<evidence type="ECO:0000256" key="4">
    <source>
        <dbReference type="ARBA" id="ARBA00022679"/>
    </source>
</evidence>
<dbReference type="InterPro" id="IPR000878">
    <property type="entry name" value="4pyrrol_Mease"/>
</dbReference>
<evidence type="ECO:0000256" key="2">
    <source>
        <dbReference type="ARBA" id="ARBA00012162"/>
    </source>
</evidence>
<dbReference type="PROSITE" id="PS00840">
    <property type="entry name" value="SUMT_2"/>
    <property type="match status" value="1"/>
</dbReference>
<proteinExistence type="inferred from homology"/>
<evidence type="ECO:0000256" key="1">
    <source>
        <dbReference type="ARBA" id="ARBA00005879"/>
    </source>
</evidence>
<dbReference type="Gene3D" id="3.40.1010.10">
    <property type="entry name" value="Cobalt-precorrin-4 Transmethylase, Domain 1"/>
    <property type="match status" value="1"/>
</dbReference>
<dbReference type="EMBL" id="JADWYR010000002">
    <property type="protein sequence ID" value="MBG9378052.1"/>
    <property type="molecule type" value="Genomic_DNA"/>
</dbReference>
<dbReference type="Pfam" id="PF00590">
    <property type="entry name" value="TP_methylase"/>
    <property type="match status" value="1"/>
</dbReference>
<dbReference type="Gene3D" id="3.30.950.10">
    <property type="entry name" value="Methyltransferase, Cobalt-precorrin-4 Transmethylase, Domain 2"/>
    <property type="match status" value="1"/>
</dbReference>
<evidence type="ECO:0000256" key="6">
    <source>
        <dbReference type="ARBA" id="ARBA00023244"/>
    </source>
</evidence>
<dbReference type="Proteomes" id="UP000628448">
    <property type="component" value="Unassembled WGS sequence"/>
</dbReference>
<dbReference type="AlphaFoldDB" id="A0A931MCG0"/>
<evidence type="ECO:0000259" key="9">
    <source>
        <dbReference type="Pfam" id="PF00590"/>
    </source>
</evidence>
<comment type="caution">
    <text evidence="10">The sequence shown here is derived from an EMBL/GenBank/DDBJ whole genome shotgun (WGS) entry which is preliminary data.</text>
</comment>
<dbReference type="InterPro" id="IPR014777">
    <property type="entry name" value="4pyrrole_Mease_sub1"/>
</dbReference>
<evidence type="ECO:0000313" key="10">
    <source>
        <dbReference type="EMBL" id="MBG9378052.1"/>
    </source>
</evidence>
<organism evidence="10 11">
    <name type="scientific">Panacibacter microcysteis</name>
    <dbReference type="NCBI Taxonomy" id="2793269"/>
    <lineage>
        <taxon>Bacteria</taxon>
        <taxon>Pseudomonadati</taxon>
        <taxon>Bacteroidota</taxon>
        <taxon>Chitinophagia</taxon>
        <taxon>Chitinophagales</taxon>
        <taxon>Chitinophagaceae</taxon>
        <taxon>Panacibacter</taxon>
    </lineage>
</organism>
<dbReference type="NCBIfam" id="NF004790">
    <property type="entry name" value="PRK06136.1"/>
    <property type="match status" value="1"/>
</dbReference>
<dbReference type="SUPFAM" id="SSF53790">
    <property type="entry name" value="Tetrapyrrole methylase"/>
    <property type="match status" value="1"/>
</dbReference>
<evidence type="ECO:0000313" key="11">
    <source>
        <dbReference type="Proteomes" id="UP000628448"/>
    </source>
</evidence>
<evidence type="ECO:0000256" key="3">
    <source>
        <dbReference type="ARBA" id="ARBA00022603"/>
    </source>
</evidence>
<dbReference type="InterPro" id="IPR006366">
    <property type="entry name" value="CobA/CysG_C"/>
</dbReference>
<dbReference type="InterPro" id="IPR003043">
    <property type="entry name" value="Uropor_MeTrfase_CS"/>
</dbReference>
<evidence type="ECO:0000256" key="8">
    <source>
        <dbReference type="RuleBase" id="RU003960"/>
    </source>
</evidence>
<accession>A0A931MCG0</accession>
<sequence length="284" mass="30957">MVKQVFGKVFFIGAGPGDPDLLTVKAAKVLAKAAVVITDRLVSSEIISEYVNPAAIVIPVGKQGRSNASTPQYEINDLIVQFASAYPNVVRLKGGDVAFYSNVLDELIAVNENNIPYEIIPGITAASGASAATGVPLTARGLSTGVRMLTYYQHTAIADDAWKQLATFEDTLVFYMTGNALQQLVNRLLQHGADASIPFLVVEQATTPLQHVHEFTLQGFETAEKPEAFLSPSLVIMGKVTALYKQFKWQANSMERAHYFKPLQDNPELISLINHIQETHVSRA</sequence>
<evidence type="ECO:0000256" key="7">
    <source>
        <dbReference type="ARBA" id="ARBA00025705"/>
    </source>
</evidence>
<reference evidence="10" key="1">
    <citation type="submission" date="2020-11" db="EMBL/GenBank/DDBJ databases">
        <title>Bacterial whole genome sequence for Panacibacter sp. DH6.</title>
        <authorList>
            <person name="Le V."/>
            <person name="Ko S."/>
            <person name="Ahn C.-Y."/>
            <person name="Oh H.-M."/>
        </authorList>
    </citation>
    <scope>NUCLEOTIDE SEQUENCE</scope>
    <source>
        <strain evidence="10">DH6</strain>
    </source>
</reference>
<comment type="similarity">
    <text evidence="1 8">Belongs to the precorrin methyltransferase family.</text>
</comment>
<feature type="domain" description="Tetrapyrrole methylase" evidence="9">
    <location>
        <begin position="8"/>
        <end position="218"/>
    </location>
</feature>
<evidence type="ECO:0000256" key="5">
    <source>
        <dbReference type="ARBA" id="ARBA00022691"/>
    </source>
</evidence>
<dbReference type="NCBIfam" id="TIGR01469">
    <property type="entry name" value="cobA_cysG_Cterm"/>
    <property type="match status" value="1"/>
</dbReference>
<gene>
    <name evidence="10" type="primary">cobA</name>
    <name evidence="10" type="ORF">I5907_17570</name>
</gene>
<dbReference type="InterPro" id="IPR035996">
    <property type="entry name" value="4pyrrol_Methylase_sf"/>
</dbReference>
<keyword evidence="4 8" id="KW-0808">Transferase</keyword>
<dbReference type="EC" id="2.1.1.107" evidence="2"/>
<dbReference type="GO" id="GO:0019354">
    <property type="term" value="P:siroheme biosynthetic process"/>
    <property type="evidence" value="ECO:0007669"/>
    <property type="project" value="InterPro"/>
</dbReference>
<dbReference type="InterPro" id="IPR050161">
    <property type="entry name" value="Siro_Cobalamin_biosynth"/>
</dbReference>
<dbReference type="RefSeq" id="WP_196992110.1">
    <property type="nucleotide sequence ID" value="NZ_JADWYR010000002.1"/>
</dbReference>
<dbReference type="FunFam" id="3.40.1010.10:FF:000001">
    <property type="entry name" value="Siroheme synthase"/>
    <property type="match status" value="1"/>
</dbReference>
<dbReference type="PROSITE" id="PS00839">
    <property type="entry name" value="SUMT_1"/>
    <property type="match status" value="1"/>
</dbReference>
<comment type="pathway">
    <text evidence="7">Porphyrin-containing compound metabolism; siroheme biosynthesis; precorrin-2 from uroporphyrinogen III: step 1/1.</text>
</comment>
<name>A0A931MCG0_9BACT</name>
<dbReference type="GO" id="GO:0032259">
    <property type="term" value="P:methylation"/>
    <property type="evidence" value="ECO:0007669"/>
    <property type="project" value="UniProtKB-KW"/>
</dbReference>
<keyword evidence="5" id="KW-0949">S-adenosyl-L-methionine</keyword>